<dbReference type="PRINTS" id="PR00176">
    <property type="entry name" value="NANEUSMPORT"/>
</dbReference>
<keyword evidence="3 8" id="KW-0812">Transmembrane</keyword>
<name>A0AAN9AKG0_9CAEN</name>
<feature type="transmembrane region" description="Helical" evidence="8">
    <location>
        <begin position="281"/>
        <end position="308"/>
    </location>
</feature>
<keyword evidence="6" id="KW-0479">Metal-binding</keyword>
<feature type="transmembrane region" description="Helical" evidence="8">
    <location>
        <begin position="337"/>
        <end position="363"/>
    </location>
</feature>
<feature type="chain" id="PRO_5042981681" evidence="9">
    <location>
        <begin position="18"/>
        <end position="530"/>
    </location>
</feature>
<feature type="transmembrane region" description="Helical" evidence="8">
    <location>
        <begin position="56"/>
        <end position="75"/>
    </location>
</feature>
<evidence type="ECO:0000313" key="11">
    <source>
        <dbReference type="Proteomes" id="UP001374579"/>
    </source>
</evidence>
<dbReference type="GO" id="GO:0098793">
    <property type="term" value="C:presynapse"/>
    <property type="evidence" value="ECO:0007669"/>
    <property type="project" value="GOC"/>
</dbReference>
<dbReference type="EMBL" id="JBAMIC010004070">
    <property type="protein sequence ID" value="KAK7088491.1"/>
    <property type="molecule type" value="Genomic_DNA"/>
</dbReference>
<gene>
    <name evidence="10" type="ORF">V1264_022404</name>
</gene>
<evidence type="ECO:0000256" key="4">
    <source>
        <dbReference type="ARBA" id="ARBA00022989"/>
    </source>
</evidence>
<dbReference type="PANTHER" id="PTHR11616:SF279">
    <property type="entry name" value="SODIUM-DEPENDENT SEROTONIN TRANSPORTER"/>
    <property type="match status" value="1"/>
</dbReference>
<keyword evidence="7" id="KW-1015">Disulfide bond</keyword>
<evidence type="ECO:0000256" key="7">
    <source>
        <dbReference type="PIRSR" id="PIRSR600175-2"/>
    </source>
</evidence>
<dbReference type="GO" id="GO:0006865">
    <property type="term" value="P:amino acid transport"/>
    <property type="evidence" value="ECO:0007669"/>
    <property type="project" value="TreeGrafter"/>
</dbReference>
<dbReference type="GO" id="GO:0005886">
    <property type="term" value="C:plasma membrane"/>
    <property type="evidence" value="ECO:0007669"/>
    <property type="project" value="TreeGrafter"/>
</dbReference>
<dbReference type="GO" id="GO:0005335">
    <property type="term" value="F:serotonin:sodium:chloride symporter activity"/>
    <property type="evidence" value="ECO:0007669"/>
    <property type="project" value="TreeGrafter"/>
</dbReference>
<evidence type="ECO:0000256" key="3">
    <source>
        <dbReference type="ARBA" id="ARBA00022692"/>
    </source>
</evidence>
<feature type="transmembrane region" description="Helical" evidence="8">
    <location>
        <begin position="128"/>
        <end position="146"/>
    </location>
</feature>
<dbReference type="GO" id="GO:0043005">
    <property type="term" value="C:neuron projection"/>
    <property type="evidence" value="ECO:0007669"/>
    <property type="project" value="TreeGrafter"/>
</dbReference>
<evidence type="ECO:0000256" key="6">
    <source>
        <dbReference type="PIRSR" id="PIRSR600175-1"/>
    </source>
</evidence>
<feature type="transmembrane region" description="Helical" evidence="8">
    <location>
        <begin position="369"/>
        <end position="389"/>
    </location>
</feature>
<dbReference type="InterPro" id="IPR037272">
    <property type="entry name" value="SNS_sf"/>
</dbReference>
<dbReference type="PANTHER" id="PTHR11616">
    <property type="entry name" value="SODIUM/CHLORIDE DEPENDENT TRANSPORTER"/>
    <property type="match status" value="1"/>
</dbReference>
<proteinExistence type="predicted"/>
<feature type="binding site" evidence="6">
    <location>
        <position position="308"/>
    </location>
    <ligand>
        <name>Na(+)</name>
        <dbReference type="ChEBI" id="CHEBI:29101"/>
        <label>1</label>
    </ligand>
</feature>
<feature type="binding site" evidence="6">
    <location>
        <position position="312"/>
    </location>
    <ligand>
        <name>Na(+)</name>
        <dbReference type="ChEBI" id="CHEBI:29101"/>
        <label>1</label>
    </ligand>
</feature>
<keyword evidence="9" id="KW-0732">Signal</keyword>
<dbReference type="Proteomes" id="UP001374579">
    <property type="component" value="Unassembled WGS sequence"/>
</dbReference>
<feature type="binding site" evidence="6">
    <location>
        <position position="211"/>
    </location>
    <ligand>
        <name>Na(+)</name>
        <dbReference type="ChEBI" id="CHEBI:29101"/>
        <label>1</label>
    </ligand>
</feature>
<keyword evidence="5 8" id="KW-0472">Membrane</keyword>
<evidence type="ECO:0000313" key="10">
    <source>
        <dbReference type="EMBL" id="KAK7088491.1"/>
    </source>
</evidence>
<feature type="binding site" evidence="6">
    <location>
        <position position="311"/>
    </location>
    <ligand>
        <name>Na(+)</name>
        <dbReference type="ChEBI" id="CHEBI:29101"/>
        <label>1</label>
    </ligand>
</feature>
<feature type="transmembrane region" description="Helical" evidence="8">
    <location>
        <begin position="155"/>
        <end position="180"/>
    </location>
</feature>
<feature type="transmembrane region" description="Helical" evidence="8">
    <location>
        <begin position="445"/>
        <end position="471"/>
    </location>
</feature>
<evidence type="ECO:0000256" key="5">
    <source>
        <dbReference type="ARBA" id="ARBA00023136"/>
    </source>
</evidence>
<comment type="caution">
    <text evidence="10">The sequence shown here is derived from an EMBL/GenBank/DDBJ whole genome shotgun (WGS) entry which is preliminary data.</text>
</comment>
<feature type="transmembrane region" description="Helical" evidence="8">
    <location>
        <begin position="27"/>
        <end position="49"/>
    </location>
</feature>
<keyword evidence="11" id="KW-1185">Reference proteome</keyword>
<keyword evidence="6" id="KW-0915">Sodium</keyword>
<reference evidence="10 11" key="1">
    <citation type="submission" date="2024-02" db="EMBL/GenBank/DDBJ databases">
        <title>Chromosome-scale genome assembly of the rough periwinkle Littorina saxatilis.</title>
        <authorList>
            <person name="De Jode A."/>
            <person name="Faria R."/>
            <person name="Formenti G."/>
            <person name="Sims Y."/>
            <person name="Smith T.P."/>
            <person name="Tracey A."/>
            <person name="Wood J.M.D."/>
            <person name="Zagrodzka Z.B."/>
            <person name="Johannesson K."/>
            <person name="Butlin R.K."/>
            <person name="Leder E.H."/>
        </authorList>
    </citation>
    <scope>NUCLEOTIDE SEQUENCE [LARGE SCALE GENOMIC DNA]</scope>
    <source>
        <strain evidence="10">Snail1</strain>
        <tissue evidence="10">Muscle</tissue>
    </source>
</reference>
<sequence>MLVFLGLPLFYMELALGQFHRSGPISIWRRICPMFCGIGFGICFVSTFVGAYYNTIIAYALYYLVMSFRSTMLYATCDNSWNSPDCVGPLDMANRSNMSVSSAVEFFNYHVLEVHKSQGIDDLGGVKWQLLLCLIVVFLVVFLCCWKGTKSTGKAVWVTATLPFLMLFVLLVRGLTLPGASNGVIFYLKPDFSRLAHLEVWVDAAAQIFFSLGPGFGALIALSSYNKFHNNCFKDAILTSIINCTTSFVAGVVVFSVLGYMAHLQNTDVESVATHGPGLVFVVYAEAIATLSGSAFWAVLFFLMLIALGLDSTFGGLEAVMTALADEFNFFQKRRTLVTFTVCMYCFLIGLPAVTYGGTYFIYLMDTHAAPISLIFICLMEVVAVNWIYGVGRFADDIESMLGFRPNIFWRTCWSVICPVGLFLLFVLSFVGYQPLSLDGYNYPGWAVAVGWLITCVSVACIPAHIVYMFFSTPGTIAQRWRLMTKPQVETTAPPISKGEVTSTRSVLRQNGLVAEEYGAVHNRNGVVNV</sequence>
<feature type="transmembrane region" description="Helical" evidence="8">
    <location>
        <begin position="409"/>
        <end position="433"/>
    </location>
</feature>
<keyword evidence="4 8" id="KW-1133">Transmembrane helix</keyword>
<feature type="binding site" evidence="6">
    <location>
        <position position="243"/>
    </location>
    <ligand>
        <name>Na(+)</name>
        <dbReference type="ChEBI" id="CHEBI:29101"/>
        <label>1</label>
    </ligand>
</feature>
<evidence type="ECO:0000256" key="8">
    <source>
        <dbReference type="SAM" id="Phobius"/>
    </source>
</evidence>
<dbReference type="GO" id="GO:0051378">
    <property type="term" value="F:serotonin binding"/>
    <property type="evidence" value="ECO:0007669"/>
    <property type="project" value="TreeGrafter"/>
</dbReference>
<dbReference type="AlphaFoldDB" id="A0AAN9AKG0"/>
<accession>A0AAN9AKG0</accession>
<evidence type="ECO:0000256" key="2">
    <source>
        <dbReference type="ARBA" id="ARBA00022448"/>
    </source>
</evidence>
<dbReference type="SUPFAM" id="SSF161070">
    <property type="entry name" value="SNF-like"/>
    <property type="match status" value="1"/>
</dbReference>
<dbReference type="GO" id="GO:0046872">
    <property type="term" value="F:metal ion binding"/>
    <property type="evidence" value="ECO:0007669"/>
    <property type="project" value="UniProtKB-KW"/>
</dbReference>
<organism evidence="10 11">
    <name type="scientific">Littorina saxatilis</name>
    <dbReference type="NCBI Taxonomy" id="31220"/>
    <lineage>
        <taxon>Eukaryota</taxon>
        <taxon>Metazoa</taxon>
        <taxon>Spiralia</taxon>
        <taxon>Lophotrochozoa</taxon>
        <taxon>Mollusca</taxon>
        <taxon>Gastropoda</taxon>
        <taxon>Caenogastropoda</taxon>
        <taxon>Littorinimorpha</taxon>
        <taxon>Littorinoidea</taxon>
        <taxon>Littorinidae</taxon>
        <taxon>Littorina</taxon>
    </lineage>
</organism>
<dbReference type="InterPro" id="IPR000175">
    <property type="entry name" value="Na/ntran_symport"/>
</dbReference>
<dbReference type="PROSITE" id="PS50267">
    <property type="entry name" value="NA_NEUROTRAN_SYMP_3"/>
    <property type="match status" value="1"/>
</dbReference>
<feature type="transmembrane region" description="Helical" evidence="8">
    <location>
        <begin position="237"/>
        <end position="261"/>
    </location>
</feature>
<keyword evidence="2" id="KW-0813">Transport</keyword>
<feature type="transmembrane region" description="Helical" evidence="8">
    <location>
        <begin position="200"/>
        <end position="225"/>
    </location>
</feature>
<comment type="subcellular location">
    <subcellularLocation>
        <location evidence="1">Membrane</location>
        <topology evidence="1">Multi-pass membrane protein</topology>
    </subcellularLocation>
</comment>
<feature type="signal peptide" evidence="9">
    <location>
        <begin position="1"/>
        <end position="17"/>
    </location>
</feature>
<protein>
    <submittedName>
        <fullName evidence="10">Uncharacterized protein</fullName>
    </submittedName>
</protein>
<feature type="disulfide bond" evidence="7">
    <location>
        <begin position="77"/>
        <end position="86"/>
    </location>
</feature>
<evidence type="ECO:0000256" key="9">
    <source>
        <dbReference type="SAM" id="SignalP"/>
    </source>
</evidence>
<evidence type="ECO:0000256" key="1">
    <source>
        <dbReference type="ARBA" id="ARBA00004141"/>
    </source>
</evidence>
<dbReference type="Pfam" id="PF00209">
    <property type="entry name" value="SNF"/>
    <property type="match status" value="1"/>
</dbReference>